<keyword evidence="1" id="KW-0732">Signal</keyword>
<comment type="caution">
    <text evidence="2">The sequence shown here is derived from an EMBL/GenBank/DDBJ whole genome shotgun (WGS) entry which is preliminary data.</text>
</comment>
<feature type="signal peptide" evidence="1">
    <location>
        <begin position="1"/>
        <end position="23"/>
    </location>
</feature>
<keyword evidence="3" id="KW-1185">Reference proteome</keyword>
<evidence type="ECO:0000313" key="2">
    <source>
        <dbReference type="EMBL" id="MCS0588020.1"/>
    </source>
</evidence>
<accession>A0ABT2A1F6</accession>
<reference evidence="2 3" key="1">
    <citation type="submission" date="2022-08" db="EMBL/GenBank/DDBJ databases">
        <title>Reclassification of Massilia species as members of the genera Telluria, Duganella, Pseudoduganella, Mokoshia gen. nov. and Zemynaea gen. nov. using orthogonal and non-orthogonal genome-based approaches.</title>
        <authorList>
            <person name="Bowman J.P."/>
        </authorList>
    </citation>
    <scope>NUCLEOTIDE SEQUENCE [LARGE SCALE GENOMIC DNA]</scope>
    <source>
        <strain evidence="2 3">LMG 28164</strain>
    </source>
</reference>
<gene>
    <name evidence="2" type="ORF">NX782_02245</name>
</gene>
<protein>
    <submittedName>
        <fullName evidence="2">DUF3016 domain-containing protein</fullName>
    </submittedName>
</protein>
<dbReference type="EMBL" id="JANUGX010000002">
    <property type="protein sequence ID" value="MCS0588020.1"/>
    <property type="molecule type" value="Genomic_DNA"/>
</dbReference>
<feature type="chain" id="PRO_5045524279" evidence="1">
    <location>
        <begin position="24"/>
        <end position="166"/>
    </location>
</feature>
<evidence type="ECO:0000256" key="1">
    <source>
        <dbReference type="SAM" id="SignalP"/>
    </source>
</evidence>
<organism evidence="2 3">
    <name type="scientific">Massilia norwichensis</name>
    <dbReference type="NCBI Taxonomy" id="1442366"/>
    <lineage>
        <taxon>Bacteria</taxon>
        <taxon>Pseudomonadati</taxon>
        <taxon>Pseudomonadota</taxon>
        <taxon>Betaproteobacteria</taxon>
        <taxon>Burkholderiales</taxon>
        <taxon>Oxalobacteraceae</taxon>
        <taxon>Telluria group</taxon>
        <taxon>Massilia</taxon>
    </lineage>
</organism>
<name>A0ABT2A1F6_9BURK</name>
<dbReference type="Pfam" id="PF11454">
    <property type="entry name" value="DUF3016"/>
    <property type="match status" value="1"/>
</dbReference>
<evidence type="ECO:0000313" key="3">
    <source>
        <dbReference type="Proteomes" id="UP001205560"/>
    </source>
</evidence>
<sequence>MKSLMQKMALAGMFALAAGSAGAAVTVSYVAPDKFTDLPFVPWEREETLKQLTDHFTKLGNSLPPGQDLRVEVLDVDLAGRAIPNARAGRDIRVLRGQADWPRMQLRFSLEQNGQVLKSGEAQLSDMNYLDHHTRYFDSEPLRYEKQMIDDWFEKTIGPLPRNVRR</sequence>
<proteinExistence type="predicted"/>
<dbReference type="Proteomes" id="UP001205560">
    <property type="component" value="Unassembled WGS sequence"/>
</dbReference>
<dbReference type="RefSeq" id="WP_258843867.1">
    <property type="nucleotide sequence ID" value="NZ_JANUGX010000002.1"/>
</dbReference>
<dbReference type="InterPro" id="IPR021557">
    <property type="entry name" value="DUF3016"/>
</dbReference>